<evidence type="ECO:0000313" key="8">
    <source>
        <dbReference type="Proteomes" id="UP001379945"/>
    </source>
</evidence>
<reference evidence="7 8" key="1">
    <citation type="submission" date="2024-04" db="EMBL/GenBank/DDBJ databases">
        <title>Novel species of the genus Ideonella isolated from streams.</title>
        <authorList>
            <person name="Lu H."/>
        </authorList>
    </citation>
    <scope>NUCLEOTIDE SEQUENCE [LARGE SCALE GENOMIC DNA]</scope>
    <source>
        <strain evidence="7 8">LYT19W</strain>
    </source>
</reference>
<evidence type="ECO:0000256" key="3">
    <source>
        <dbReference type="ARBA" id="ARBA00022989"/>
    </source>
</evidence>
<feature type="transmembrane region" description="Helical" evidence="5">
    <location>
        <begin position="33"/>
        <end position="53"/>
    </location>
</feature>
<keyword evidence="3 5" id="KW-1133">Transmembrane helix</keyword>
<feature type="transmembrane region" description="Helical" evidence="5">
    <location>
        <begin position="60"/>
        <end position="79"/>
    </location>
</feature>
<evidence type="ECO:0000259" key="6">
    <source>
        <dbReference type="Pfam" id="PF06271"/>
    </source>
</evidence>
<dbReference type="Pfam" id="PF06271">
    <property type="entry name" value="RDD"/>
    <property type="match status" value="1"/>
</dbReference>
<keyword evidence="8" id="KW-1185">Reference proteome</keyword>
<protein>
    <submittedName>
        <fullName evidence="7">RDD family protein</fullName>
    </submittedName>
</protein>
<evidence type="ECO:0000256" key="2">
    <source>
        <dbReference type="ARBA" id="ARBA00022692"/>
    </source>
</evidence>
<sequence>MPAAAAPLDTLRHTETPEGVTLHLRPAGAPARALAWAVDFILRLVMFSVLVGALAQLKGFGMGMAAIIAFVLEWFYPVLFELAPGAATPGKRLLGLRVVMADGLPVTPSASVLRNLLRAVDFLPFLYLLGGLTMLARSDFRRLGDLVAQTLVVHQPPEWRSSSLPAGPALAPSRPLTLAQQRAVLALAQRHAVLTAARFEEMARPLAAWLPATDTLPGAMTPSGAPQAEATERLLALARHLLGQRDEAQR</sequence>
<evidence type="ECO:0000256" key="5">
    <source>
        <dbReference type="SAM" id="Phobius"/>
    </source>
</evidence>
<gene>
    <name evidence="7" type="ORF">AACH00_11930</name>
</gene>
<dbReference type="PANTHER" id="PTHR38480:SF1">
    <property type="entry name" value="SLR0254 PROTEIN"/>
    <property type="match status" value="1"/>
</dbReference>
<dbReference type="EMBL" id="JBBUTI010000007">
    <property type="protein sequence ID" value="MEK8047063.1"/>
    <property type="molecule type" value="Genomic_DNA"/>
</dbReference>
<name>A0ABU9C5F1_9BURK</name>
<comment type="subcellular location">
    <subcellularLocation>
        <location evidence="1">Membrane</location>
        <topology evidence="1">Multi-pass membrane protein</topology>
    </subcellularLocation>
</comment>
<organism evidence="7 8">
    <name type="scientific">Ideonella margarita</name>
    <dbReference type="NCBI Taxonomy" id="2984191"/>
    <lineage>
        <taxon>Bacteria</taxon>
        <taxon>Pseudomonadati</taxon>
        <taxon>Pseudomonadota</taxon>
        <taxon>Betaproteobacteria</taxon>
        <taxon>Burkholderiales</taxon>
        <taxon>Sphaerotilaceae</taxon>
        <taxon>Ideonella</taxon>
    </lineage>
</organism>
<keyword evidence="4 5" id="KW-0472">Membrane</keyword>
<evidence type="ECO:0000313" key="7">
    <source>
        <dbReference type="EMBL" id="MEK8047063.1"/>
    </source>
</evidence>
<comment type="caution">
    <text evidence="7">The sequence shown here is derived from an EMBL/GenBank/DDBJ whole genome shotgun (WGS) entry which is preliminary data.</text>
</comment>
<feature type="domain" description="RDD" evidence="6">
    <location>
        <begin position="27"/>
        <end position="148"/>
    </location>
</feature>
<proteinExistence type="predicted"/>
<evidence type="ECO:0000256" key="4">
    <source>
        <dbReference type="ARBA" id="ARBA00023136"/>
    </source>
</evidence>
<dbReference type="PANTHER" id="PTHR38480">
    <property type="entry name" value="SLR0254 PROTEIN"/>
    <property type="match status" value="1"/>
</dbReference>
<dbReference type="RefSeq" id="WP_341399362.1">
    <property type="nucleotide sequence ID" value="NZ_JBBUTI010000007.1"/>
</dbReference>
<keyword evidence="2 5" id="KW-0812">Transmembrane</keyword>
<accession>A0ABU9C5F1</accession>
<dbReference type="InterPro" id="IPR010432">
    <property type="entry name" value="RDD"/>
</dbReference>
<dbReference type="Proteomes" id="UP001379945">
    <property type="component" value="Unassembled WGS sequence"/>
</dbReference>
<evidence type="ECO:0000256" key="1">
    <source>
        <dbReference type="ARBA" id="ARBA00004141"/>
    </source>
</evidence>